<gene>
    <name evidence="1" type="ORF">HCX48_13065</name>
</gene>
<comment type="caution">
    <text evidence="1">The sequence shown here is derived from an EMBL/GenBank/DDBJ whole genome shotgun (WGS) entry which is preliminary data.</text>
</comment>
<protein>
    <recommendedName>
        <fullName evidence="3">DGQHR domain-containing protein</fullName>
    </recommendedName>
</protein>
<reference evidence="2" key="1">
    <citation type="submission" date="2020-03" db="EMBL/GenBank/DDBJ databases">
        <title>Whole-genome sequence of the purple nonsulfur bacterium Rhodocyclus tenuis DSM112.</title>
        <authorList>
            <person name="Kyndt J.A."/>
            <person name="Meyer T.E."/>
        </authorList>
    </citation>
    <scope>NUCLEOTIDE SEQUENCE [LARGE SCALE GENOMIC DNA]</scope>
    <source>
        <strain evidence="2">DSM 112</strain>
    </source>
</reference>
<dbReference type="EMBL" id="JAATWB010000013">
    <property type="protein sequence ID" value="NJA90144.1"/>
    <property type="molecule type" value="Genomic_DNA"/>
</dbReference>
<keyword evidence="2" id="KW-1185">Reference proteome</keyword>
<organism evidence="1 2">
    <name type="scientific">Rhodocyclus gracilis</name>
    <dbReference type="NCBI Taxonomy" id="2929842"/>
    <lineage>
        <taxon>Bacteria</taxon>
        <taxon>Pseudomonadati</taxon>
        <taxon>Pseudomonadota</taxon>
        <taxon>Betaproteobacteria</taxon>
        <taxon>Rhodocyclales</taxon>
        <taxon>Rhodocyclaceae</taxon>
        <taxon>Rhodocyclus</taxon>
    </lineage>
</organism>
<sequence length="380" mass="42218">MSVNIEALSIDRDDRLRNYCVTARCTYKDFLTLTEGAEQNLQIQRSIIKGTKAYSTLRSDLKRGCILPPIVLAVSVQLSTDVGAGAGVNLAQLSTDLGAITSEGVYVIDGLQRTNAIRQTARELEGEELDLFLRRLLRVEMWLNIPFGAIAYRMLLLNAGQRPMSVKHQVEVLSSKLFDDLGEIPNLDIFRVFESRRRTQPGQFPLAKIAQAFQAWLQGQPNLDLRNTVMEELLAESAIEVLGQAVPVETASPSQDGFHRYADWLVRLDIALGVEKVSFLGNETVLLGLSAAVGAMERNDALAKRVWPALDRLLEEVRDNYGADPIALSTFEKLRQGIDVSKVNVGQATREMVFNAIKEYIRGAGDTPMHECWQIGAARF</sequence>
<name>A0ABX0WKL5_9RHOO</name>
<dbReference type="RefSeq" id="WP_167682718.1">
    <property type="nucleotide sequence ID" value="NZ_JAATWB010000013.1"/>
</dbReference>
<accession>A0ABX0WKL5</accession>
<evidence type="ECO:0008006" key="3">
    <source>
        <dbReference type="Google" id="ProtNLM"/>
    </source>
</evidence>
<dbReference type="Proteomes" id="UP000720344">
    <property type="component" value="Unassembled WGS sequence"/>
</dbReference>
<evidence type="ECO:0000313" key="1">
    <source>
        <dbReference type="EMBL" id="NJA90144.1"/>
    </source>
</evidence>
<evidence type="ECO:0000313" key="2">
    <source>
        <dbReference type="Proteomes" id="UP000720344"/>
    </source>
</evidence>
<proteinExistence type="predicted"/>